<feature type="transmembrane region" description="Helical" evidence="8">
    <location>
        <begin position="215"/>
        <end position="233"/>
    </location>
</feature>
<keyword evidence="4" id="KW-1003">Cell membrane</keyword>
<comment type="subcellular location">
    <subcellularLocation>
        <location evidence="1">Cell membrane</location>
        <topology evidence="1">Multi-pass membrane protein</topology>
    </subcellularLocation>
</comment>
<keyword evidence="10" id="KW-1185">Reference proteome</keyword>
<comment type="similarity">
    <text evidence="2">Belongs to the tellurite-resistance/dicarboxylate transporter (TDT) family.</text>
</comment>
<evidence type="ECO:0000313" key="9">
    <source>
        <dbReference type="EMBL" id="USQ81971.1"/>
    </source>
</evidence>
<keyword evidence="7 8" id="KW-0472">Membrane</keyword>
<evidence type="ECO:0000256" key="3">
    <source>
        <dbReference type="ARBA" id="ARBA00022448"/>
    </source>
</evidence>
<feature type="transmembrane region" description="Helical" evidence="8">
    <location>
        <begin position="82"/>
        <end position="101"/>
    </location>
</feature>
<dbReference type="InterPro" id="IPR004695">
    <property type="entry name" value="SLAC1/Mae1/Ssu1/TehA"/>
</dbReference>
<dbReference type="InterPro" id="IPR051629">
    <property type="entry name" value="Sulfite_efflux_TDT"/>
</dbReference>
<dbReference type="CDD" id="cd09319">
    <property type="entry name" value="TDT_like_1"/>
    <property type="match status" value="1"/>
</dbReference>
<evidence type="ECO:0000256" key="7">
    <source>
        <dbReference type="ARBA" id="ARBA00023136"/>
    </source>
</evidence>
<feature type="transmembrane region" description="Helical" evidence="8">
    <location>
        <begin position="176"/>
        <end position="203"/>
    </location>
</feature>
<dbReference type="Gene3D" id="1.50.10.150">
    <property type="entry name" value="Voltage-dependent anion channel"/>
    <property type="match status" value="1"/>
</dbReference>
<evidence type="ECO:0000256" key="5">
    <source>
        <dbReference type="ARBA" id="ARBA00022692"/>
    </source>
</evidence>
<evidence type="ECO:0000256" key="6">
    <source>
        <dbReference type="ARBA" id="ARBA00022989"/>
    </source>
</evidence>
<feature type="transmembrane region" description="Helical" evidence="8">
    <location>
        <begin position="324"/>
        <end position="345"/>
    </location>
</feature>
<feature type="transmembrane region" description="Helical" evidence="8">
    <location>
        <begin position="107"/>
        <end position="126"/>
    </location>
</feature>
<reference evidence="9" key="1">
    <citation type="submission" date="2022-06" db="EMBL/GenBank/DDBJ databases">
        <title>Ornithinimicrobium HY1793.</title>
        <authorList>
            <person name="Huang Y."/>
        </authorList>
    </citation>
    <scope>NUCLEOTIDE SEQUENCE</scope>
    <source>
        <strain evidence="9">HY1793</strain>
    </source>
</reference>
<feature type="transmembrane region" description="Helical" evidence="8">
    <location>
        <begin position="285"/>
        <end position="304"/>
    </location>
</feature>
<proteinExistence type="inferred from homology"/>
<keyword evidence="3" id="KW-0813">Transport</keyword>
<gene>
    <name evidence="9" type="ORF">NF556_10110</name>
</gene>
<organism evidence="9 10">
    <name type="scientific">Ornithinimicrobium faecis</name>
    <dbReference type="NCBI Taxonomy" id="2934158"/>
    <lineage>
        <taxon>Bacteria</taxon>
        <taxon>Bacillati</taxon>
        <taxon>Actinomycetota</taxon>
        <taxon>Actinomycetes</taxon>
        <taxon>Micrococcales</taxon>
        <taxon>Ornithinimicrobiaceae</taxon>
        <taxon>Ornithinimicrobium</taxon>
    </lineage>
</organism>
<dbReference type="PANTHER" id="PTHR31686:SF1">
    <property type="entry name" value="SULFITE EFFLUX PUMP SSU1"/>
    <property type="match status" value="1"/>
</dbReference>
<dbReference type="PANTHER" id="PTHR31686">
    <property type="match status" value="1"/>
</dbReference>
<dbReference type="Pfam" id="PF03595">
    <property type="entry name" value="SLAC1"/>
    <property type="match status" value="1"/>
</dbReference>
<feature type="transmembrane region" description="Helical" evidence="8">
    <location>
        <begin position="20"/>
        <end position="39"/>
    </location>
</feature>
<evidence type="ECO:0000313" key="10">
    <source>
        <dbReference type="Proteomes" id="UP001056455"/>
    </source>
</evidence>
<evidence type="ECO:0000256" key="4">
    <source>
        <dbReference type="ARBA" id="ARBA00022475"/>
    </source>
</evidence>
<feature type="transmembrane region" description="Helical" evidence="8">
    <location>
        <begin position="253"/>
        <end position="273"/>
    </location>
</feature>
<keyword evidence="6 8" id="KW-1133">Transmembrane helix</keyword>
<feature type="transmembrane region" description="Helical" evidence="8">
    <location>
        <begin position="147"/>
        <end position="164"/>
    </location>
</feature>
<keyword evidence="5 8" id="KW-0812">Transmembrane</keyword>
<accession>A0ABY4YYW4</accession>
<feature type="transmembrane region" description="Helical" evidence="8">
    <location>
        <begin position="45"/>
        <end position="66"/>
    </location>
</feature>
<dbReference type="Proteomes" id="UP001056455">
    <property type="component" value="Chromosome"/>
</dbReference>
<sequence length="356" mass="38490">MATRLAHRFDVAVKGLTPGYFALVMASGIVSVGLSLEGFELLSRVLLGVCVAAFLVLGGLTILRFLRFRHAMAEDFLDPKRAFGYFTYVAGTNVLGVRLFMEGYHTITAVFLALTALAWAVLGYVVPWTAVLGQVARPVVANANGTWFIWVVASQSVAVAAATLEPVSATTTQGLSVLAVVAWSVGVFLYAAAGMIVALRMLLYELRPEDLNPPYWVAMGACAITVLAGARIVEMAASPMVDATRGLVAGLSVMFWAFATWLIPVLFAVGLWRHWLHRVPLQYEATLWSMVFPLGMYAVAGIYLGQADELPLVGWIGRVELWLAFGVLLIVLLAMLRHVLVTVFLSPRAAKTSRGG</sequence>
<name>A0ABY4YYW4_9MICO</name>
<evidence type="ECO:0000256" key="2">
    <source>
        <dbReference type="ARBA" id="ARBA00008566"/>
    </source>
</evidence>
<evidence type="ECO:0000256" key="8">
    <source>
        <dbReference type="SAM" id="Phobius"/>
    </source>
</evidence>
<dbReference type="RefSeq" id="WP_252595503.1">
    <property type="nucleotide sequence ID" value="NZ_CP099489.1"/>
</dbReference>
<dbReference type="EMBL" id="CP099489">
    <property type="protein sequence ID" value="USQ81971.1"/>
    <property type="molecule type" value="Genomic_DNA"/>
</dbReference>
<dbReference type="InterPro" id="IPR038665">
    <property type="entry name" value="Voltage-dep_anion_channel_sf"/>
</dbReference>
<evidence type="ECO:0000256" key="1">
    <source>
        <dbReference type="ARBA" id="ARBA00004651"/>
    </source>
</evidence>
<protein>
    <submittedName>
        <fullName evidence="9">Tellurite resistance/C4-dicarboxylate transporter family protein</fullName>
    </submittedName>
</protein>